<feature type="transmembrane region" description="Helical" evidence="1">
    <location>
        <begin position="7"/>
        <end position="32"/>
    </location>
</feature>
<evidence type="ECO:0000313" key="3">
    <source>
        <dbReference type="Proteomes" id="UP001595733"/>
    </source>
</evidence>
<keyword evidence="1" id="KW-0472">Membrane</keyword>
<evidence type="ECO:0008006" key="4">
    <source>
        <dbReference type="Google" id="ProtNLM"/>
    </source>
</evidence>
<comment type="caution">
    <text evidence="2">The sequence shown here is derived from an EMBL/GenBank/DDBJ whole genome shotgun (WGS) entry which is preliminary data.</text>
</comment>
<proteinExistence type="predicted"/>
<dbReference type="EMBL" id="JBHSEF010000026">
    <property type="protein sequence ID" value="MFC4356154.1"/>
    <property type="molecule type" value="Genomic_DNA"/>
</dbReference>
<evidence type="ECO:0000256" key="1">
    <source>
        <dbReference type="SAM" id="Phobius"/>
    </source>
</evidence>
<organism evidence="2 3">
    <name type="scientific">Chryseomicrobium palamuruense</name>
    <dbReference type="NCBI Taxonomy" id="682973"/>
    <lineage>
        <taxon>Bacteria</taxon>
        <taxon>Bacillati</taxon>
        <taxon>Bacillota</taxon>
        <taxon>Bacilli</taxon>
        <taxon>Bacillales</taxon>
        <taxon>Caryophanaceae</taxon>
        <taxon>Chryseomicrobium</taxon>
    </lineage>
</organism>
<dbReference type="RefSeq" id="WP_378142701.1">
    <property type="nucleotide sequence ID" value="NZ_JBHSEF010000026.1"/>
</dbReference>
<name>A0ABV8UYL6_9BACL</name>
<keyword evidence="1" id="KW-1133">Transmembrane helix</keyword>
<reference evidence="3" key="1">
    <citation type="journal article" date="2019" name="Int. J. Syst. Evol. Microbiol.">
        <title>The Global Catalogue of Microorganisms (GCM) 10K type strain sequencing project: providing services to taxonomists for standard genome sequencing and annotation.</title>
        <authorList>
            <consortium name="The Broad Institute Genomics Platform"/>
            <consortium name="The Broad Institute Genome Sequencing Center for Infectious Disease"/>
            <person name="Wu L."/>
            <person name="Ma J."/>
        </authorList>
    </citation>
    <scope>NUCLEOTIDE SEQUENCE [LARGE SCALE GENOMIC DNA]</scope>
    <source>
        <strain evidence="3">CCUG 50353</strain>
    </source>
</reference>
<evidence type="ECO:0000313" key="2">
    <source>
        <dbReference type="EMBL" id="MFC4356154.1"/>
    </source>
</evidence>
<keyword evidence="3" id="KW-1185">Reference proteome</keyword>
<keyword evidence="1" id="KW-0812">Transmembrane</keyword>
<accession>A0ABV8UYL6</accession>
<protein>
    <recommendedName>
        <fullName evidence="4">Type II secretion system protein</fullName>
    </recommendedName>
</protein>
<dbReference type="Proteomes" id="UP001595733">
    <property type="component" value="Unassembled WGS sequence"/>
</dbReference>
<gene>
    <name evidence="2" type="ORF">ACFO0S_13920</name>
</gene>
<sequence>MLRANDGYILLFVLTMILLVSTIIGGMTSSLLTKQTYYKSLEIVYNQKATAYWIVYTNKNDVE</sequence>